<dbReference type="InterPro" id="IPR002104">
    <property type="entry name" value="Integrase_catalytic"/>
</dbReference>
<dbReference type="PROSITE" id="PS51898">
    <property type="entry name" value="TYR_RECOMBINASE"/>
    <property type="match status" value="1"/>
</dbReference>
<comment type="caution">
    <text evidence="5">The sequence shown here is derived from an EMBL/GenBank/DDBJ whole genome shotgun (WGS) entry which is preliminary data.</text>
</comment>
<keyword evidence="2" id="KW-0238">DNA-binding</keyword>
<dbReference type="Pfam" id="PF00589">
    <property type="entry name" value="Phage_integrase"/>
    <property type="match status" value="1"/>
</dbReference>
<organism evidence="5 6">
    <name type="scientific">Micrococcus yunnanensis</name>
    <dbReference type="NCBI Taxonomy" id="566027"/>
    <lineage>
        <taxon>Bacteria</taxon>
        <taxon>Bacillati</taxon>
        <taxon>Actinomycetota</taxon>
        <taxon>Actinomycetes</taxon>
        <taxon>Micrococcales</taxon>
        <taxon>Micrococcaceae</taxon>
        <taxon>Micrococcus</taxon>
    </lineage>
</organism>
<name>A0ABR6D0B9_9MICC</name>
<evidence type="ECO:0000313" key="5">
    <source>
        <dbReference type="EMBL" id="MBA9059531.1"/>
    </source>
</evidence>
<evidence type="ECO:0000256" key="1">
    <source>
        <dbReference type="ARBA" id="ARBA00008857"/>
    </source>
</evidence>
<dbReference type="Gene3D" id="1.10.150.130">
    <property type="match status" value="1"/>
</dbReference>
<dbReference type="PANTHER" id="PTHR30349">
    <property type="entry name" value="PHAGE INTEGRASE-RELATED"/>
    <property type="match status" value="1"/>
</dbReference>
<dbReference type="CDD" id="cd01189">
    <property type="entry name" value="INT_ICEBs1_C_like"/>
    <property type="match status" value="1"/>
</dbReference>
<dbReference type="EMBL" id="JACJIK010000001">
    <property type="protein sequence ID" value="MBA9059531.1"/>
    <property type="molecule type" value="Genomic_DNA"/>
</dbReference>
<dbReference type="InterPro" id="IPR011010">
    <property type="entry name" value="DNA_brk_join_enz"/>
</dbReference>
<accession>A0ABR6D0B9</accession>
<evidence type="ECO:0000259" key="4">
    <source>
        <dbReference type="PROSITE" id="PS51898"/>
    </source>
</evidence>
<evidence type="ECO:0000313" key="6">
    <source>
        <dbReference type="Proteomes" id="UP000572670"/>
    </source>
</evidence>
<proteinExistence type="inferred from homology"/>
<dbReference type="PANTHER" id="PTHR30349:SF41">
    <property type="entry name" value="INTEGRASE_RECOMBINASE PROTEIN MJ0367-RELATED"/>
    <property type="match status" value="1"/>
</dbReference>
<reference evidence="5 6" key="1">
    <citation type="submission" date="2020-08" db="EMBL/GenBank/DDBJ databases">
        <title>Sequencing the genomes of 1000 actinobacteria strains.</title>
        <authorList>
            <person name="Klenk H.-P."/>
        </authorList>
    </citation>
    <scope>NUCLEOTIDE SEQUENCE [LARGE SCALE GENOMIC DNA]</scope>
    <source>
        <strain evidence="5 6">DSM 21948</strain>
    </source>
</reference>
<dbReference type="RefSeq" id="WP_134377525.1">
    <property type="nucleotide sequence ID" value="NZ_BAAAYW010000013.1"/>
</dbReference>
<keyword evidence="6" id="KW-1185">Reference proteome</keyword>
<dbReference type="Gene3D" id="1.10.443.10">
    <property type="entry name" value="Intergrase catalytic core"/>
    <property type="match status" value="1"/>
</dbReference>
<sequence>MPRPPLAVGTWGRISDPLEVAPGVFRAMAKVRDLDGVTRKVEARASSKERARRTLEARLRARTAPPAGEVTPDTRVRDVARLWLAEVEARGRAANTVKRYRITVDLHVCKARGGVGELRVRECTTSRMEAFLRGIARDHGAPSAKVARTVMSGVLGLAARHDAIQGNPLREVSPISVPRKEVRALSPADVRVLRRKLAAWQSEPPVNGRRRRPDDLLDVVDVMLATGCRISEALALRWQDVDVDARKVAITGAVVVAGRGGAVRQDHPKSAGSVQTYTVDAHTADMLRRRWERSMDLGLVSPMVFPSSTGTLRDPSNYRKQWRTAREAIGFEWVTPHTFRKTVATRLADTEGLAAASAYLGHSGEAVTRTHYRAKAPEAADMTAALAGFWGDAEGGEGEVP</sequence>
<dbReference type="InterPro" id="IPR010998">
    <property type="entry name" value="Integrase_recombinase_N"/>
</dbReference>
<evidence type="ECO:0000256" key="2">
    <source>
        <dbReference type="ARBA" id="ARBA00023125"/>
    </source>
</evidence>
<protein>
    <submittedName>
        <fullName evidence="5">Integrase</fullName>
    </submittedName>
</protein>
<dbReference type="GeneID" id="93363591"/>
<dbReference type="InterPro" id="IPR050090">
    <property type="entry name" value="Tyrosine_recombinase_XerCD"/>
</dbReference>
<dbReference type="InterPro" id="IPR013762">
    <property type="entry name" value="Integrase-like_cat_sf"/>
</dbReference>
<gene>
    <name evidence="5" type="ORF">HDA34_001238</name>
</gene>
<keyword evidence="3" id="KW-0233">DNA recombination</keyword>
<feature type="domain" description="Tyr recombinase" evidence="4">
    <location>
        <begin position="180"/>
        <end position="387"/>
    </location>
</feature>
<comment type="similarity">
    <text evidence="1">Belongs to the 'phage' integrase family.</text>
</comment>
<dbReference type="SUPFAM" id="SSF56349">
    <property type="entry name" value="DNA breaking-rejoining enzymes"/>
    <property type="match status" value="1"/>
</dbReference>
<evidence type="ECO:0000256" key="3">
    <source>
        <dbReference type="ARBA" id="ARBA00023172"/>
    </source>
</evidence>
<dbReference type="Proteomes" id="UP000572670">
    <property type="component" value="Unassembled WGS sequence"/>
</dbReference>